<keyword evidence="11 14" id="KW-0030">Aminoacyl-tRNA synthetase</keyword>
<evidence type="ECO:0000256" key="12">
    <source>
        <dbReference type="ARBA" id="ARBA00024779"/>
    </source>
</evidence>
<dbReference type="Gene3D" id="3.30.54.20">
    <property type="match status" value="1"/>
</dbReference>
<dbReference type="SMART" id="SM00863">
    <property type="entry name" value="tRNA_SAD"/>
    <property type="match status" value="1"/>
</dbReference>
<comment type="catalytic activity">
    <reaction evidence="13 14">
        <text>tRNA(Ala) + L-alanine + ATP = L-alanyl-tRNA(Ala) + AMP + diphosphate</text>
        <dbReference type="Rhea" id="RHEA:12540"/>
        <dbReference type="Rhea" id="RHEA-COMP:9657"/>
        <dbReference type="Rhea" id="RHEA-COMP:9923"/>
        <dbReference type="ChEBI" id="CHEBI:30616"/>
        <dbReference type="ChEBI" id="CHEBI:33019"/>
        <dbReference type="ChEBI" id="CHEBI:57972"/>
        <dbReference type="ChEBI" id="CHEBI:78442"/>
        <dbReference type="ChEBI" id="CHEBI:78497"/>
        <dbReference type="ChEBI" id="CHEBI:456215"/>
        <dbReference type="EC" id="6.1.1.7"/>
    </reaction>
</comment>
<evidence type="ECO:0000313" key="17">
    <source>
        <dbReference type="EMBL" id="QTM00012.1"/>
    </source>
</evidence>
<evidence type="ECO:0000256" key="3">
    <source>
        <dbReference type="ARBA" id="ARBA00022555"/>
    </source>
</evidence>
<dbReference type="CDD" id="cd00673">
    <property type="entry name" value="AlaRS_core"/>
    <property type="match status" value="1"/>
</dbReference>
<dbReference type="SUPFAM" id="SSF55681">
    <property type="entry name" value="Class II aaRS and biotin synthetases"/>
    <property type="match status" value="1"/>
</dbReference>
<dbReference type="Gene3D" id="3.30.980.10">
    <property type="entry name" value="Threonyl-trna Synthetase, Chain A, domain 2"/>
    <property type="match status" value="1"/>
</dbReference>
<comment type="cofactor">
    <cofactor evidence="14">
        <name>Zn(2+)</name>
        <dbReference type="ChEBI" id="CHEBI:29105"/>
    </cofactor>
    <text evidence="14">Binds 1 zinc ion per subunit.</text>
</comment>
<dbReference type="NCBIfam" id="TIGR00344">
    <property type="entry name" value="alaS"/>
    <property type="match status" value="1"/>
</dbReference>
<keyword evidence="10 14" id="KW-0648">Protein biosynthesis</keyword>
<comment type="function">
    <text evidence="12 14">Catalyzes the attachment of alanine to tRNA(Ala) in a two-step reaction: alanine is first activated by ATP to form Ala-AMP and then transferred to the acceptor end of tRNA(Ala). Also edits incorrectly charged Ser-tRNA(Ala) and Gly-tRNA(Ala) via its editing domain.</text>
</comment>
<dbReference type="InterPro" id="IPR003156">
    <property type="entry name" value="DHHA1_dom"/>
</dbReference>
<dbReference type="InterPro" id="IPR023033">
    <property type="entry name" value="Ala_tRNA_ligase_euk/bac"/>
</dbReference>
<proteinExistence type="inferred from homology"/>
<evidence type="ECO:0000256" key="1">
    <source>
        <dbReference type="ARBA" id="ARBA00004496"/>
    </source>
</evidence>
<feature type="binding site" evidence="14">
    <location>
        <position position="567"/>
    </location>
    <ligand>
        <name>Zn(2+)</name>
        <dbReference type="ChEBI" id="CHEBI:29105"/>
    </ligand>
</feature>
<evidence type="ECO:0000256" key="15">
    <source>
        <dbReference type="SAM" id="Coils"/>
    </source>
</evidence>
<feature type="coiled-coil region" evidence="15">
    <location>
        <begin position="724"/>
        <end position="758"/>
    </location>
</feature>
<dbReference type="KEGG" id="ifn:GM661_11645"/>
<keyword evidence="18" id="KW-1185">Reference proteome</keyword>
<dbReference type="AlphaFoldDB" id="A0A8A7KF22"/>
<dbReference type="FunFam" id="3.10.310.40:FF:000001">
    <property type="entry name" value="Alanine--tRNA ligase"/>
    <property type="match status" value="1"/>
</dbReference>
<evidence type="ECO:0000256" key="10">
    <source>
        <dbReference type="ARBA" id="ARBA00022917"/>
    </source>
</evidence>
<feature type="binding site" evidence="14">
    <location>
        <position position="665"/>
    </location>
    <ligand>
        <name>Zn(2+)</name>
        <dbReference type="ChEBI" id="CHEBI:29105"/>
    </ligand>
</feature>
<organism evidence="17 18">
    <name type="scientific">Iocasia fonsfrigidae</name>
    <dbReference type="NCBI Taxonomy" id="2682810"/>
    <lineage>
        <taxon>Bacteria</taxon>
        <taxon>Bacillati</taxon>
        <taxon>Bacillota</taxon>
        <taxon>Clostridia</taxon>
        <taxon>Halanaerobiales</taxon>
        <taxon>Halanaerobiaceae</taxon>
        <taxon>Iocasia</taxon>
    </lineage>
</organism>
<evidence type="ECO:0000256" key="5">
    <source>
        <dbReference type="ARBA" id="ARBA00022723"/>
    </source>
</evidence>
<dbReference type="Pfam" id="PF02272">
    <property type="entry name" value="DHHA1"/>
    <property type="match status" value="1"/>
</dbReference>
<dbReference type="FunFam" id="2.40.30.130:FF:000001">
    <property type="entry name" value="Alanine--tRNA ligase"/>
    <property type="match status" value="1"/>
</dbReference>
<evidence type="ECO:0000256" key="13">
    <source>
        <dbReference type="ARBA" id="ARBA00048300"/>
    </source>
</evidence>
<keyword evidence="9 14" id="KW-0694">RNA-binding</keyword>
<evidence type="ECO:0000256" key="2">
    <source>
        <dbReference type="ARBA" id="ARBA00008226"/>
    </source>
</evidence>
<dbReference type="PANTHER" id="PTHR11777">
    <property type="entry name" value="ALANYL-TRNA SYNTHETASE"/>
    <property type="match status" value="1"/>
</dbReference>
<keyword evidence="8 14" id="KW-0067">ATP-binding</keyword>
<dbReference type="PRINTS" id="PR00980">
    <property type="entry name" value="TRNASYNTHALA"/>
</dbReference>
<comment type="domain">
    <text evidence="14">Consists of three domains; the N-terminal catalytic domain, the editing domain and the C-terminal C-Ala domain. The editing domain removes incorrectly charged amino acids, while the C-Ala domain, along with tRNA(Ala), serves as a bridge to cooperatively bring together the editing and aminoacylation centers thus stimulating deacylation of misacylated tRNAs.</text>
</comment>
<dbReference type="InterPro" id="IPR012947">
    <property type="entry name" value="tRNA_SAD"/>
</dbReference>
<dbReference type="InterPro" id="IPR050058">
    <property type="entry name" value="Ala-tRNA_ligase"/>
</dbReference>
<dbReference type="SUPFAM" id="SSF50447">
    <property type="entry name" value="Translation proteins"/>
    <property type="match status" value="1"/>
</dbReference>
<dbReference type="Gene3D" id="6.10.250.550">
    <property type="match status" value="1"/>
</dbReference>
<dbReference type="HAMAP" id="MF_00036_B">
    <property type="entry name" value="Ala_tRNA_synth_B"/>
    <property type="match status" value="1"/>
</dbReference>
<dbReference type="Gene3D" id="2.40.30.130">
    <property type="match status" value="1"/>
</dbReference>
<dbReference type="GO" id="GO:0005829">
    <property type="term" value="C:cytosol"/>
    <property type="evidence" value="ECO:0007669"/>
    <property type="project" value="TreeGrafter"/>
</dbReference>
<dbReference type="EC" id="6.1.1.7" evidence="14"/>
<dbReference type="InterPro" id="IPR009000">
    <property type="entry name" value="Transl_B-barrel_sf"/>
</dbReference>
<dbReference type="InterPro" id="IPR018164">
    <property type="entry name" value="Ala-tRNA-synth_IIc_N"/>
</dbReference>
<keyword evidence="4 14" id="KW-0436">Ligase</keyword>
<comment type="subcellular location">
    <subcellularLocation>
        <location evidence="1 14">Cytoplasm</location>
    </subcellularLocation>
</comment>
<dbReference type="Proteomes" id="UP000665020">
    <property type="component" value="Chromosome"/>
</dbReference>
<reference evidence="17" key="1">
    <citation type="submission" date="2019-12" db="EMBL/GenBank/DDBJ databases">
        <authorList>
            <person name="zhang j."/>
            <person name="sun C.M."/>
        </authorList>
    </citation>
    <scope>NUCLEOTIDE SEQUENCE</scope>
    <source>
        <strain evidence="17">NS-1</strain>
    </source>
</reference>
<dbReference type="PANTHER" id="PTHR11777:SF9">
    <property type="entry name" value="ALANINE--TRNA LIGASE, CYTOPLASMIC"/>
    <property type="match status" value="1"/>
</dbReference>
<evidence type="ECO:0000259" key="16">
    <source>
        <dbReference type="SMART" id="SM00863"/>
    </source>
</evidence>
<dbReference type="Gene3D" id="3.10.310.40">
    <property type="match status" value="1"/>
</dbReference>
<gene>
    <name evidence="14 17" type="primary">alaS</name>
    <name evidence="17" type="ORF">GM661_11645</name>
</gene>
<feature type="binding site" evidence="14">
    <location>
        <position position="669"/>
    </location>
    <ligand>
        <name>Zn(2+)</name>
        <dbReference type="ChEBI" id="CHEBI:29105"/>
    </ligand>
</feature>
<evidence type="ECO:0000256" key="6">
    <source>
        <dbReference type="ARBA" id="ARBA00022741"/>
    </source>
</evidence>
<evidence type="ECO:0000256" key="9">
    <source>
        <dbReference type="ARBA" id="ARBA00022884"/>
    </source>
</evidence>
<dbReference type="GO" id="GO:0000049">
    <property type="term" value="F:tRNA binding"/>
    <property type="evidence" value="ECO:0007669"/>
    <property type="project" value="UniProtKB-KW"/>
</dbReference>
<evidence type="ECO:0000256" key="7">
    <source>
        <dbReference type="ARBA" id="ARBA00022833"/>
    </source>
</evidence>
<evidence type="ECO:0000256" key="8">
    <source>
        <dbReference type="ARBA" id="ARBA00022840"/>
    </source>
</evidence>
<dbReference type="Gene3D" id="3.30.930.10">
    <property type="entry name" value="Bira Bifunctional Protein, Domain 2"/>
    <property type="match status" value="1"/>
</dbReference>
<dbReference type="GO" id="GO:0006419">
    <property type="term" value="P:alanyl-tRNA aminoacylation"/>
    <property type="evidence" value="ECO:0007669"/>
    <property type="project" value="UniProtKB-UniRule"/>
</dbReference>
<protein>
    <recommendedName>
        <fullName evidence="14">Alanine--tRNA ligase</fullName>
        <ecNumber evidence="14">6.1.1.7</ecNumber>
    </recommendedName>
    <alternativeName>
        <fullName evidence="14">Alanyl-tRNA synthetase</fullName>
        <shortName evidence="14">AlaRS</shortName>
    </alternativeName>
</protein>
<name>A0A8A7KF22_9FIRM</name>
<keyword evidence="15" id="KW-0175">Coiled coil</keyword>
<dbReference type="InterPro" id="IPR045864">
    <property type="entry name" value="aa-tRNA-synth_II/BPL/LPL"/>
</dbReference>
<dbReference type="GO" id="GO:0016740">
    <property type="term" value="F:transferase activity"/>
    <property type="evidence" value="ECO:0007669"/>
    <property type="project" value="UniProtKB-ARBA"/>
</dbReference>
<dbReference type="SUPFAM" id="SSF55186">
    <property type="entry name" value="ThrRS/AlaRS common domain"/>
    <property type="match status" value="1"/>
</dbReference>
<dbReference type="EMBL" id="CP046640">
    <property type="protein sequence ID" value="QTM00012.1"/>
    <property type="molecule type" value="Genomic_DNA"/>
</dbReference>
<dbReference type="Pfam" id="PF07973">
    <property type="entry name" value="tRNA_SAD"/>
    <property type="match status" value="1"/>
</dbReference>
<dbReference type="SUPFAM" id="SSF101353">
    <property type="entry name" value="Putative anticodon-binding domain of alanyl-tRNA synthetase (AlaRS)"/>
    <property type="match status" value="1"/>
</dbReference>
<keyword evidence="14" id="KW-0963">Cytoplasm</keyword>
<dbReference type="InterPro" id="IPR018162">
    <property type="entry name" value="Ala-tRNA-ligase_IIc_anticod-bd"/>
</dbReference>
<feature type="domain" description="Threonyl/alanyl tRNA synthetase SAD" evidence="16">
    <location>
        <begin position="652"/>
        <end position="695"/>
    </location>
</feature>
<keyword evidence="5 14" id="KW-0479">Metal-binding</keyword>
<keyword evidence="7 14" id="KW-0862">Zinc</keyword>
<accession>A0A8A7KF22</accession>
<dbReference type="GO" id="GO:0005524">
    <property type="term" value="F:ATP binding"/>
    <property type="evidence" value="ECO:0007669"/>
    <property type="project" value="UniProtKB-UniRule"/>
</dbReference>
<dbReference type="FunFam" id="3.30.980.10:FF:000004">
    <property type="entry name" value="Alanine--tRNA ligase, cytoplasmic"/>
    <property type="match status" value="1"/>
</dbReference>
<dbReference type="FunFam" id="3.30.930.10:FF:000004">
    <property type="entry name" value="Alanine--tRNA ligase"/>
    <property type="match status" value="1"/>
</dbReference>
<dbReference type="GO" id="GO:0004813">
    <property type="term" value="F:alanine-tRNA ligase activity"/>
    <property type="evidence" value="ECO:0007669"/>
    <property type="project" value="UniProtKB-UniRule"/>
</dbReference>
<sequence length="874" mass="97782">MTGNEIRQAYLDFFKDKGHLIMPSAPLIPQDDPSILWINAGMAPFKPYFDGRKTAPRNRIATSQKCIRTNDIENVGKTVRHHTFFEMLGNFSFGDYFKEEAISWAWEFVTEVLKLPEERLWITIYQNDDEAFQIWHNKIGLSEDRIIRMGKKDNFWEIGTGPCGPCSEIHYDRGEEYGTGDEDVIGGEGDRFLEIWNLVFTQYDKSEDGEYLPLPNKNIDTGMGLERVASILQDCESNYETDLLKPMIEYIAKDTGINYTRDEDTITAFRVIADHIRGITMAVFDGALPSNEGRGYVIRRILRRAVRYAGKLGYQEPFLYRMVPVVIDTLAAGYPELSVKEEHISRIVKAEEERFLQTLDQGLSIIQEMLGKLKASNQNTLSGKDAFKLYDTYGFPLDLTKDILEEADFSIDEDEFKKEMEKQRERARSAREDIGFSGIGNEILYSKLKKDLSGTNFVGYGDLKNEAEILAIIKDGKSVDRLQSGEKGEVILNQTPFYAESGGQIGDQGILRTAENIAEVFDTRKKAELIVHSVEVKKGVIKQGSSVETRVYADLRKATARNHSATHLLHKALKEVLGEHVNQSGSLVEANRLRFDFNHFSAMTAVELDGVEKKVNQVILENLRVETIETEIDKAREMGATALFGEKYGKNVRVVTMGDYSRELCGGTHIAWTAEIGSFKIISEGSVAAGIRRIEAVTGMEVINYVNKERELIAETASLLKTDRSRLLERVKALLNQQKELENEVKSMKDRLANLKVDDLLNNIQEINGISLLTAGLKGIDNEGLRKLSDQLNSRMGSGVIVLASDLGQKVIFVASVSEDLLSKGYHAGKLIGQVARIAGGGGGGRPDMAQAGGQKVEKIPEALAEAKKIIENK</sequence>
<comment type="similarity">
    <text evidence="2 14">Belongs to the class-II aminoacyl-tRNA synthetase family.</text>
</comment>
<keyword evidence="3 14" id="KW-0820">tRNA-binding</keyword>
<dbReference type="GO" id="GO:0008270">
    <property type="term" value="F:zinc ion binding"/>
    <property type="evidence" value="ECO:0007669"/>
    <property type="project" value="UniProtKB-UniRule"/>
</dbReference>
<dbReference type="GO" id="GO:0140096">
    <property type="term" value="F:catalytic activity, acting on a protein"/>
    <property type="evidence" value="ECO:0007669"/>
    <property type="project" value="UniProtKB-ARBA"/>
</dbReference>
<feature type="binding site" evidence="14">
    <location>
        <position position="563"/>
    </location>
    <ligand>
        <name>Zn(2+)</name>
        <dbReference type="ChEBI" id="CHEBI:29105"/>
    </ligand>
</feature>
<evidence type="ECO:0000313" key="18">
    <source>
        <dbReference type="Proteomes" id="UP000665020"/>
    </source>
</evidence>
<evidence type="ECO:0000256" key="14">
    <source>
        <dbReference type="HAMAP-Rule" id="MF_00036"/>
    </source>
</evidence>
<keyword evidence="6 14" id="KW-0547">Nucleotide-binding</keyword>
<dbReference type="Pfam" id="PF01411">
    <property type="entry name" value="tRNA-synt_2c"/>
    <property type="match status" value="1"/>
</dbReference>
<dbReference type="GO" id="GO:0002161">
    <property type="term" value="F:aminoacyl-tRNA deacylase activity"/>
    <property type="evidence" value="ECO:0007669"/>
    <property type="project" value="TreeGrafter"/>
</dbReference>
<evidence type="ECO:0000256" key="4">
    <source>
        <dbReference type="ARBA" id="ARBA00022598"/>
    </source>
</evidence>
<dbReference type="FunFam" id="3.30.54.20:FF:000001">
    <property type="entry name" value="Alanine--tRNA ligase"/>
    <property type="match status" value="1"/>
</dbReference>
<dbReference type="InterPro" id="IPR018163">
    <property type="entry name" value="Thr/Ala-tRNA-synth_IIc_edit"/>
</dbReference>
<dbReference type="InterPro" id="IPR002318">
    <property type="entry name" value="Ala-tRNA-lgiase_IIc"/>
</dbReference>
<evidence type="ECO:0000256" key="11">
    <source>
        <dbReference type="ARBA" id="ARBA00023146"/>
    </source>
</evidence>